<dbReference type="STRING" id="860228.Ccan_03930"/>
<evidence type="ECO:0000313" key="1">
    <source>
        <dbReference type="EMBL" id="AEK22515.1"/>
    </source>
</evidence>
<organism evidence="1 2">
    <name type="scientific">Capnocytophaga canimorsus (strain 5)</name>
    <dbReference type="NCBI Taxonomy" id="860228"/>
    <lineage>
        <taxon>Bacteria</taxon>
        <taxon>Pseudomonadati</taxon>
        <taxon>Bacteroidota</taxon>
        <taxon>Flavobacteriia</taxon>
        <taxon>Flavobacteriales</taxon>
        <taxon>Flavobacteriaceae</taxon>
        <taxon>Capnocytophaga</taxon>
    </lineage>
</organism>
<dbReference type="EMBL" id="CP002113">
    <property type="protein sequence ID" value="AEK22515.1"/>
    <property type="molecule type" value="Genomic_DNA"/>
</dbReference>
<dbReference type="AlphaFoldDB" id="F9YRN6"/>
<dbReference type="InterPro" id="IPR023346">
    <property type="entry name" value="Lysozyme-like_dom_sf"/>
</dbReference>
<dbReference type="Gene3D" id="1.10.530.10">
    <property type="match status" value="1"/>
</dbReference>
<dbReference type="eggNOG" id="COG0741">
    <property type="taxonomic scope" value="Bacteria"/>
</dbReference>
<proteinExistence type="predicted"/>
<accession>F9YRN6</accession>
<evidence type="ECO:0000313" key="2">
    <source>
        <dbReference type="Proteomes" id="UP000008895"/>
    </source>
</evidence>
<protein>
    <recommendedName>
        <fullName evidence="3">Peptidoglycan-binding protein LysM</fullName>
    </recommendedName>
</protein>
<keyword evidence="2" id="KW-1185">Reference proteome</keyword>
<sequence length="223" mass="25226">MKKFIFMKKIKKRYLFTILGATALCVVGFSAGIGERNRVDIHGNYIVKEPQLATVAADHNSNVNKFLTPPLIGKSFIGFKEALAYRESRGNYFVVNPYGYVGKYQFGKTTLRHYGVRNVDEFLNSPELQEKLLLVSLQRSKWVLRNEINQFVGKKVNGIYITESGILAAAHLAGVNSVKKFFKYQGNYTFADANGTTLQNYLKKFAGYDLDFVQAKEKPILSK</sequence>
<gene>
    <name evidence="1" type="ordered locus">Ccan_03930</name>
</gene>
<dbReference type="SUPFAM" id="SSF53955">
    <property type="entry name" value="Lysozyme-like"/>
    <property type="match status" value="1"/>
</dbReference>
<dbReference type="HOGENOM" id="CLU_111956_0_0_10"/>
<reference evidence="1 2" key="1">
    <citation type="journal article" date="2011" name="J. Bacteriol.">
        <title>Complete genome sequence of the dog commensal and human pathogen Capnocytophaga canimorsus strain 5.</title>
        <authorList>
            <person name="Manfredi P."/>
            <person name="Pagni M."/>
            <person name="Cornelis G.R."/>
        </authorList>
    </citation>
    <scope>NUCLEOTIDE SEQUENCE [LARGE SCALE GENOMIC DNA]</scope>
    <source>
        <strain evidence="2">5</strain>
    </source>
</reference>
<evidence type="ECO:0008006" key="3">
    <source>
        <dbReference type="Google" id="ProtNLM"/>
    </source>
</evidence>
<name>F9YRN6_CAPCC</name>
<dbReference type="KEGG" id="ccm:Ccan_03930"/>
<dbReference type="Proteomes" id="UP000008895">
    <property type="component" value="Chromosome"/>
</dbReference>